<evidence type="ECO:0000313" key="3">
    <source>
        <dbReference type="EnsemblMetazoa" id="ASIC019307-PA"/>
    </source>
</evidence>
<dbReference type="EMBL" id="KE525351">
    <property type="protein sequence ID" value="KFB51261.1"/>
    <property type="molecule type" value="Genomic_DNA"/>
</dbReference>
<protein>
    <submittedName>
        <fullName evidence="2 3">NADH dehydrogenase subunit E</fullName>
    </submittedName>
</protein>
<gene>
    <name evidence="2" type="ORF">ZHAS_00019307</name>
</gene>
<dbReference type="EMBL" id="ATLV01024356">
    <property type="status" value="NOT_ANNOTATED_CDS"/>
    <property type="molecule type" value="Genomic_DNA"/>
</dbReference>
<reference evidence="2 4" key="1">
    <citation type="journal article" date="2014" name="BMC Genomics">
        <title>Genome sequence of Anopheles sinensis provides insight into genetics basis of mosquito competence for malaria parasites.</title>
        <authorList>
            <person name="Zhou D."/>
            <person name="Zhang D."/>
            <person name="Ding G."/>
            <person name="Shi L."/>
            <person name="Hou Q."/>
            <person name="Ye Y."/>
            <person name="Xu Y."/>
            <person name="Zhou H."/>
            <person name="Xiong C."/>
            <person name="Li S."/>
            <person name="Yu J."/>
            <person name="Hong S."/>
            <person name="Yu X."/>
            <person name="Zou P."/>
            <person name="Chen C."/>
            <person name="Chang X."/>
            <person name="Wang W."/>
            <person name="Lv Y."/>
            <person name="Sun Y."/>
            <person name="Ma L."/>
            <person name="Shen B."/>
            <person name="Zhu C."/>
        </authorList>
    </citation>
    <scope>NUCLEOTIDE SEQUENCE [LARGE SCALE GENOMIC DNA]</scope>
</reference>
<organism evidence="2">
    <name type="scientific">Anopheles sinensis</name>
    <name type="common">Mosquito</name>
    <dbReference type="NCBI Taxonomy" id="74873"/>
    <lineage>
        <taxon>Eukaryota</taxon>
        <taxon>Metazoa</taxon>
        <taxon>Ecdysozoa</taxon>
        <taxon>Arthropoda</taxon>
        <taxon>Hexapoda</taxon>
        <taxon>Insecta</taxon>
        <taxon>Pterygota</taxon>
        <taxon>Neoptera</taxon>
        <taxon>Endopterygota</taxon>
        <taxon>Diptera</taxon>
        <taxon>Nematocera</taxon>
        <taxon>Culicoidea</taxon>
        <taxon>Culicidae</taxon>
        <taxon>Anophelinae</taxon>
        <taxon>Anopheles</taxon>
    </lineage>
</organism>
<accession>A0A084WM17</accession>
<evidence type="ECO:0000313" key="2">
    <source>
        <dbReference type="EMBL" id="KFB51261.1"/>
    </source>
</evidence>
<dbReference type="VEuPathDB" id="VectorBase:ASIC019307"/>
<proteinExistence type="predicted"/>
<reference evidence="3" key="2">
    <citation type="submission" date="2020-05" db="UniProtKB">
        <authorList>
            <consortium name="EnsemblMetazoa"/>
        </authorList>
    </citation>
    <scope>IDENTIFICATION</scope>
</reference>
<evidence type="ECO:0000256" key="1">
    <source>
        <dbReference type="SAM" id="MobiDB-lite"/>
    </source>
</evidence>
<sequence length="171" mass="19083">MHRSNFRLSLTTAITMTSRDDGDYNGRENPSGGPSMPTGTERQQSITRTRLVTRRKVDRVSAIITHRISLEGGEGEATGWPMYRRHVSGTFHVVRCPLVLCAEKLCPGKPLSHRQKGHTGCLAEVRPSSHTSDHLCIASVYVLGRMVDILSPFPRGIWRKEEGSTMEELDL</sequence>
<feature type="compositionally biased region" description="Polar residues" evidence="1">
    <location>
        <begin position="37"/>
        <end position="47"/>
    </location>
</feature>
<dbReference type="AlphaFoldDB" id="A0A084WM17"/>
<evidence type="ECO:0000313" key="4">
    <source>
        <dbReference type="Proteomes" id="UP000030765"/>
    </source>
</evidence>
<dbReference type="EnsemblMetazoa" id="ASIC019307-RA">
    <property type="protein sequence ID" value="ASIC019307-PA"/>
    <property type="gene ID" value="ASIC019307"/>
</dbReference>
<name>A0A084WM17_ANOSI</name>
<feature type="region of interest" description="Disordered" evidence="1">
    <location>
        <begin position="17"/>
        <end position="47"/>
    </location>
</feature>
<dbReference type="Proteomes" id="UP000030765">
    <property type="component" value="Unassembled WGS sequence"/>
</dbReference>
<keyword evidence="4" id="KW-1185">Reference proteome</keyword>